<dbReference type="Proteomes" id="UP000035763">
    <property type="component" value="Unassembled WGS sequence"/>
</dbReference>
<evidence type="ECO:0000313" key="3">
    <source>
        <dbReference type="Proteomes" id="UP000035763"/>
    </source>
</evidence>
<dbReference type="AlphaFoldDB" id="W6K4C3"/>
<gene>
    <name evidence="2" type="ORF">BN11_4790006</name>
</gene>
<evidence type="ECO:0000259" key="1">
    <source>
        <dbReference type="Pfam" id="PF06527"/>
    </source>
</evidence>
<evidence type="ECO:0000313" key="2">
    <source>
        <dbReference type="EMBL" id="CCH74764.1"/>
    </source>
</evidence>
<dbReference type="Pfam" id="PF06527">
    <property type="entry name" value="TniQ"/>
    <property type="match status" value="1"/>
</dbReference>
<reference evidence="2 3" key="1">
    <citation type="journal article" date="2013" name="ISME J.">
        <title>A metabolic model for members of the genus Tetrasphaera involved in enhanced biological phosphorus removal.</title>
        <authorList>
            <person name="Kristiansen R."/>
            <person name="Nguyen H.T.T."/>
            <person name="Saunders A.M."/>
            <person name="Nielsen J.L."/>
            <person name="Wimmer R."/>
            <person name="Le V.Q."/>
            <person name="McIlroy S.J."/>
            <person name="Petrovski S."/>
            <person name="Seviour R.J."/>
            <person name="Calteau A."/>
            <person name="Nielsen K.L."/>
            <person name="Nielsen P.H."/>
        </authorList>
    </citation>
    <scope>NUCLEOTIDE SEQUENCE [LARGE SCALE GENOMIC DNA]</scope>
    <source>
        <strain evidence="2 3">Ben110</strain>
    </source>
</reference>
<keyword evidence="3" id="KW-1185">Reference proteome</keyword>
<dbReference type="EMBL" id="CAJA01000422">
    <property type="protein sequence ID" value="CCH74764.1"/>
    <property type="molecule type" value="Genomic_DNA"/>
</dbReference>
<protein>
    <recommendedName>
        <fullName evidence="1">TniQ domain-containing protein</fullName>
    </recommendedName>
</protein>
<name>W6K4C3_9MICO</name>
<proteinExistence type="predicted"/>
<feature type="domain" description="TniQ" evidence="1">
    <location>
        <begin position="28"/>
        <end position="114"/>
    </location>
</feature>
<sequence>MGSHLGLRDSRGRWRGRFGVTLPPEDVARVAPILALASTQVEQMQLAAYDQLAFDLSGLPESHAIAATRAAAHAGWVWLAGSTFCPQCLAEGGAWRLSWRIPWNTVCLRHQVNLLGVCGTCGGVPGLGNQFHGSAPGRVAAAPDGRLCQHPLPGRSVCSADLSQQQTATVSPGRLRRAEIMAALTAGGRGRVAGVGRTSLQSLRAWQSAIGIAVSLGVVHTDGWGRTHRWANPPRDADLIDSLLQSVEPLITSSSPVEAADVLDGWLRNASVRTPHANTFNRTTQPSAALQPVIDEVLSRHGRAHTMIQRRLVSTDGAPIEQRAWGVDDIPQLVWPCALPEHLRHTTKPDQRILRAVVSMILVRVCTDACDWVEAGAALGFPADKSRNWTHYAFGANWGIKDDLLAASHALETKLATQANRPSFHHRSQIVGFGSGALKDAQSPRCLDQGGSAWCPCYP</sequence>
<comment type="caution">
    <text evidence="2">The sequence shown here is derived from an EMBL/GenBank/DDBJ whole genome shotgun (WGS) entry which is preliminary data.</text>
</comment>
<organism evidence="2 3">
    <name type="scientific">Nostocoides australiense Ben110</name>
    <dbReference type="NCBI Taxonomy" id="1193182"/>
    <lineage>
        <taxon>Bacteria</taxon>
        <taxon>Bacillati</taxon>
        <taxon>Actinomycetota</taxon>
        <taxon>Actinomycetes</taxon>
        <taxon>Micrococcales</taxon>
        <taxon>Intrasporangiaceae</taxon>
        <taxon>Nostocoides</taxon>
    </lineage>
</organism>
<dbReference type="STRING" id="1193182.BN11_4790006"/>
<accession>W6K4C3</accession>
<dbReference type="InterPro" id="IPR009492">
    <property type="entry name" value="TniQ"/>
</dbReference>